<dbReference type="SUPFAM" id="SSF55347">
    <property type="entry name" value="Glyceraldehyde-3-phosphate dehydrogenase-like, C-terminal domain"/>
    <property type="match status" value="1"/>
</dbReference>
<reference evidence="4 5" key="1">
    <citation type="submission" date="2020-03" db="EMBL/GenBank/DDBJ databases">
        <title>Genomic Encyclopedia of Type Strains, Phase IV (KMG-IV): sequencing the most valuable type-strain genomes for metagenomic binning, comparative biology and taxonomic classification.</title>
        <authorList>
            <person name="Goeker M."/>
        </authorList>
    </citation>
    <scope>NUCLEOTIDE SEQUENCE [LARGE SCALE GENOMIC DNA]</scope>
    <source>
        <strain evidence="4 5">DSM 27651</strain>
    </source>
</reference>
<evidence type="ECO:0000259" key="3">
    <source>
        <dbReference type="Pfam" id="PF22725"/>
    </source>
</evidence>
<proteinExistence type="predicted"/>
<dbReference type="Pfam" id="PF01408">
    <property type="entry name" value="GFO_IDH_MocA"/>
    <property type="match status" value="1"/>
</dbReference>
<gene>
    <name evidence="4" type="ORF">GGR88_001401</name>
</gene>
<dbReference type="Gene3D" id="3.30.360.10">
    <property type="entry name" value="Dihydrodipicolinate Reductase, domain 2"/>
    <property type="match status" value="1"/>
</dbReference>
<evidence type="ECO:0000256" key="1">
    <source>
        <dbReference type="ARBA" id="ARBA00023002"/>
    </source>
</evidence>
<evidence type="ECO:0000259" key="2">
    <source>
        <dbReference type="Pfam" id="PF01408"/>
    </source>
</evidence>
<dbReference type="PANTHER" id="PTHR43818">
    <property type="entry name" value="BCDNA.GH03377"/>
    <property type="match status" value="1"/>
</dbReference>
<dbReference type="RefSeq" id="WP_167953848.1">
    <property type="nucleotide sequence ID" value="NZ_JAATJE010000001.1"/>
</dbReference>
<dbReference type="InterPro" id="IPR036291">
    <property type="entry name" value="NAD(P)-bd_dom_sf"/>
</dbReference>
<sequence>MTGLRLGFLGTGWIGRHRMAAIVDNGLADVIAISDPSDEMQLEALAIAPAAAVVADLDRMLALDLDGIVIATPSALHAAQTIQALDAGVAVFCQKPLGRSAEEVDAVLAAARRADRLLHVDLSYRHTAAMQAIADRIRSGGLGRPQLVELVFHNAYGPDKAWFYDPALSGGGCVMDLGVHLIDLALWTLGWPAVEEVRAHLFAGGAPLGDRTDVVEDLATASLTLEGGTVVTLACSWRLHAGEEAAIAARFYGTDGGAGMSNVAGSFFDFEGHWHRGTAREVLSVPPDAWGGRAAVAWAERLASDPRYDPAADRYRDTARALDRIYGR</sequence>
<evidence type="ECO:0000313" key="4">
    <source>
        <dbReference type="EMBL" id="NJC33927.1"/>
    </source>
</evidence>
<dbReference type="InterPro" id="IPR055170">
    <property type="entry name" value="GFO_IDH_MocA-like_dom"/>
</dbReference>
<accession>A0ABX0XKN5</accession>
<dbReference type="PANTHER" id="PTHR43818:SF11">
    <property type="entry name" value="BCDNA.GH03377"/>
    <property type="match status" value="1"/>
</dbReference>
<dbReference type="Gene3D" id="3.40.50.720">
    <property type="entry name" value="NAD(P)-binding Rossmann-like Domain"/>
    <property type="match status" value="1"/>
</dbReference>
<dbReference type="InterPro" id="IPR000683">
    <property type="entry name" value="Gfo/Idh/MocA-like_OxRdtase_N"/>
</dbReference>
<feature type="domain" description="Gfo/Idh/MocA-like oxidoreductase N-terminal" evidence="2">
    <location>
        <begin position="5"/>
        <end position="121"/>
    </location>
</feature>
<comment type="caution">
    <text evidence="4">The sequence shown here is derived from an EMBL/GenBank/DDBJ whole genome shotgun (WGS) entry which is preliminary data.</text>
</comment>
<dbReference type="Pfam" id="PF22725">
    <property type="entry name" value="GFO_IDH_MocA_C3"/>
    <property type="match status" value="1"/>
</dbReference>
<dbReference type="EMBL" id="JAATJE010000001">
    <property type="protein sequence ID" value="NJC33927.1"/>
    <property type="molecule type" value="Genomic_DNA"/>
</dbReference>
<name>A0ABX0XKN5_9SPHN</name>
<dbReference type="InterPro" id="IPR050463">
    <property type="entry name" value="Gfo/Idh/MocA_oxidrdct_glycsds"/>
</dbReference>
<organism evidence="4 5">
    <name type="scientific">Sphingomonas jejuensis</name>
    <dbReference type="NCBI Taxonomy" id="904715"/>
    <lineage>
        <taxon>Bacteria</taxon>
        <taxon>Pseudomonadati</taxon>
        <taxon>Pseudomonadota</taxon>
        <taxon>Alphaproteobacteria</taxon>
        <taxon>Sphingomonadales</taxon>
        <taxon>Sphingomonadaceae</taxon>
        <taxon>Sphingomonas</taxon>
    </lineage>
</organism>
<keyword evidence="5" id="KW-1185">Reference proteome</keyword>
<feature type="domain" description="GFO/IDH/MocA-like oxidoreductase" evidence="3">
    <location>
        <begin position="131"/>
        <end position="257"/>
    </location>
</feature>
<evidence type="ECO:0000313" key="5">
    <source>
        <dbReference type="Proteomes" id="UP000734218"/>
    </source>
</evidence>
<keyword evidence="1" id="KW-0560">Oxidoreductase</keyword>
<protein>
    <submittedName>
        <fullName evidence="4">Dehydrogenase</fullName>
    </submittedName>
</protein>
<dbReference type="SUPFAM" id="SSF51735">
    <property type="entry name" value="NAD(P)-binding Rossmann-fold domains"/>
    <property type="match status" value="1"/>
</dbReference>
<dbReference type="Proteomes" id="UP000734218">
    <property type="component" value="Unassembled WGS sequence"/>
</dbReference>